<feature type="transmembrane region" description="Helical" evidence="10">
    <location>
        <begin position="111"/>
        <end position="130"/>
    </location>
</feature>
<feature type="transmembrane region" description="Helical" evidence="10">
    <location>
        <begin position="352"/>
        <end position="375"/>
    </location>
</feature>
<feature type="transmembrane region" description="Helical" evidence="10">
    <location>
        <begin position="387"/>
        <end position="411"/>
    </location>
</feature>
<protein>
    <submittedName>
        <fullName evidence="12">CPA1 family monovalent cation:H+ antiporter</fullName>
    </submittedName>
</protein>
<keyword evidence="6" id="KW-0915">Sodium</keyword>
<dbReference type="InterPro" id="IPR006153">
    <property type="entry name" value="Cation/H_exchanger_TM"/>
</dbReference>
<feature type="transmembrane region" description="Helical" evidence="10">
    <location>
        <begin position="80"/>
        <end position="105"/>
    </location>
</feature>
<dbReference type="GO" id="GO:0015386">
    <property type="term" value="F:potassium:proton antiporter activity"/>
    <property type="evidence" value="ECO:0007669"/>
    <property type="project" value="TreeGrafter"/>
</dbReference>
<dbReference type="InterPro" id="IPR018422">
    <property type="entry name" value="Cation/H_exchanger_CPA1"/>
</dbReference>
<dbReference type="GO" id="GO:0005886">
    <property type="term" value="C:plasma membrane"/>
    <property type="evidence" value="ECO:0007669"/>
    <property type="project" value="UniProtKB-SubCell"/>
</dbReference>
<keyword evidence="2" id="KW-0813">Transport</keyword>
<keyword evidence="8 10" id="KW-0472">Membrane</keyword>
<organism evidence="12 13">
    <name type="scientific">Muricoccus pecuniae</name>
    <dbReference type="NCBI Taxonomy" id="693023"/>
    <lineage>
        <taxon>Bacteria</taxon>
        <taxon>Pseudomonadati</taxon>
        <taxon>Pseudomonadota</taxon>
        <taxon>Alphaproteobacteria</taxon>
        <taxon>Acetobacterales</taxon>
        <taxon>Roseomonadaceae</taxon>
        <taxon>Muricoccus</taxon>
    </lineage>
</organism>
<evidence type="ECO:0000256" key="5">
    <source>
        <dbReference type="ARBA" id="ARBA00022989"/>
    </source>
</evidence>
<evidence type="ECO:0000259" key="11">
    <source>
        <dbReference type="Pfam" id="PF00999"/>
    </source>
</evidence>
<evidence type="ECO:0000256" key="6">
    <source>
        <dbReference type="ARBA" id="ARBA00023053"/>
    </source>
</evidence>
<dbReference type="Proteomes" id="UP000580654">
    <property type="component" value="Unassembled WGS sequence"/>
</dbReference>
<comment type="caution">
    <text evidence="12">The sequence shown here is derived from an EMBL/GenBank/DDBJ whole genome shotgun (WGS) entry which is preliminary data.</text>
</comment>
<evidence type="ECO:0000256" key="4">
    <source>
        <dbReference type="ARBA" id="ARBA00022692"/>
    </source>
</evidence>
<reference evidence="12 13" key="1">
    <citation type="submission" date="2020-08" db="EMBL/GenBank/DDBJ databases">
        <title>Genomic Encyclopedia of Type Strains, Phase IV (KMG-IV): sequencing the most valuable type-strain genomes for metagenomic binning, comparative biology and taxonomic classification.</title>
        <authorList>
            <person name="Goeker M."/>
        </authorList>
    </citation>
    <scope>NUCLEOTIDE SEQUENCE [LARGE SCALE GENOMIC DNA]</scope>
    <source>
        <strain evidence="12 13">DSM 25622</strain>
    </source>
</reference>
<proteinExistence type="predicted"/>
<comment type="subcellular location">
    <subcellularLocation>
        <location evidence="1">Cell membrane</location>
        <topology evidence="1">Multi-pass membrane protein</topology>
    </subcellularLocation>
</comment>
<dbReference type="GO" id="GO:0051453">
    <property type="term" value="P:regulation of intracellular pH"/>
    <property type="evidence" value="ECO:0007669"/>
    <property type="project" value="TreeGrafter"/>
</dbReference>
<dbReference type="GO" id="GO:0098719">
    <property type="term" value="P:sodium ion import across plasma membrane"/>
    <property type="evidence" value="ECO:0007669"/>
    <property type="project" value="TreeGrafter"/>
</dbReference>
<feature type="transmembrane region" description="Helical" evidence="10">
    <location>
        <begin position="181"/>
        <end position="203"/>
    </location>
</feature>
<gene>
    <name evidence="12" type="ORF">FHS87_003431</name>
</gene>
<evidence type="ECO:0000256" key="8">
    <source>
        <dbReference type="ARBA" id="ARBA00023136"/>
    </source>
</evidence>
<dbReference type="EMBL" id="JACIJD010000017">
    <property type="protein sequence ID" value="MBB5695374.1"/>
    <property type="molecule type" value="Genomic_DNA"/>
</dbReference>
<evidence type="ECO:0000256" key="7">
    <source>
        <dbReference type="ARBA" id="ARBA00023065"/>
    </source>
</evidence>
<feature type="transmembrane region" description="Helical" evidence="10">
    <location>
        <begin position="311"/>
        <end position="331"/>
    </location>
</feature>
<keyword evidence="3" id="KW-1003">Cell membrane</keyword>
<evidence type="ECO:0000256" key="1">
    <source>
        <dbReference type="ARBA" id="ARBA00004651"/>
    </source>
</evidence>
<keyword evidence="5 10" id="KW-1133">Transmembrane helix</keyword>
<dbReference type="PANTHER" id="PTHR10110:SF86">
    <property type="entry name" value="SODIUM_HYDROGEN EXCHANGER 7"/>
    <property type="match status" value="1"/>
</dbReference>
<accession>A0A840YLS3</accession>
<feature type="transmembrane region" description="Helical" evidence="10">
    <location>
        <begin position="54"/>
        <end position="73"/>
    </location>
</feature>
<keyword evidence="4 10" id="KW-0812">Transmembrane</keyword>
<feature type="domain" description="Cation/H+ exchanger transmembrane" evidence="11">
    <location>
        <begin position="10"/>
        <end position="408"/>
    </location>
</feature>
<dbReference type="Pfam" id="PF00999">
    <property type="entry name" value="Na_H_Exchanger"/>
    <property type="match status" value="1"/>
</dbReference>
<evidence type="ECO:0000256" key="3">
    <source>
        <dbReference type="ARBA" id="ARBA00022475"/>
    </source>
</evidence>
<evidence type="ECO:0000313" key="12">
    <source>
        <dbReference type="EMBL" id="MBB5695374.1"/>
    </source>
</evidence>
<sequence>MTAAAFMGMVLALTGPLLAVSRLVGLPTPLLLVGAGLAVSALPGLPPGPVEPQLLISLFLPPIIYASAIRVSVHLFRFTLGTGVAVGIGLAAVTIPAVALVARLMLPGLDWAPALLLGIVGTLFDTRIFHEAEGRPQVPRAVSDALKVREIVARIAALGALALVVGAVREGAPSPLGAAGAFAWALAAGVAAGWALGRAALWLRKRAKPAPVEIAVSVALPYLCALVANALGLSLSATIIAAALTVSTGEVDRETGETRSSSEARISATAFWEELSLLLSAMLFLLAGRALPRALEALESWPLWQTAGTAAALAALILALQFLFSLVAACLPAPAAALRNREREAGREVTRLTAAGVMAWACTPSILGIVVALSAPPEMGDRGLTLVVAAFLILGGVVVQGLTLGAAVRAASLGDEGEEKREGELAKGVAAKAAEGAAEGEEGGHDAVRRALLRLREDDHIGDEVLQKMLRETDLSARAAEGPAAALPGAGPPNP</sequence>
<dbReference type="PANTHER" id="PTHR10110">
    <property type="entry name" value="SODIUM/HYDROGEN EXCHANGER"/>
    <property type="match status" value="1"/>
</dbReference>
<feature type="transmembrane region" description="Helical" evidence="10">
    <location>
        <begin position="151"/>
        <end position="169"/>
    </location>
</feature>
<dbReference type="GO" id="GO:0015385">
    <property type="term" value="F:sodium:proton antiporter activity"/>
    <property type="evidence" value="ECO:0007669"/>
    <property type="project" value="InterPro"/>
</dbReference>
<keyword evidence="13" id="KW-1185">Reference proteome</keyword>
<keyword evidence="9" id="KW-0739">Sodium transport</keyword>
<name>A0A840YLS3_9PROT</name>
<evidence type="ECO:0000256" key="2">
    <source>
        <dbReference type="ARBA" id="ARBA00022448"/>
    </source>
</evidence>
<evidence type="ECO:0000256" key="9">
    <source>
        <dbReference type="ARBA" id="ARBA00023201"/>
    </source>
</evidence>
<evidence type="ECO:0000313" key="13">
    <source>
        <dbReference type="Proteomes" id="UP000580654"/>
    </source>
</evidence>
<dbReference type="RefSeq" id="WP_184520578.1">
    <property type="nucleotide sequence ID" value="NZ_JACIJD010000017.1"/>
</dbReference>
<dbReference type="AlphaFoldDB" id="A0A840YLS3"/>
<keyword evidence="7" id="KW-0406">Ion transport</keyword>
<evidence type="ECO:0000256" key="10">
    <source>
        <dbReference type="SAM" id="Phobius"/>
    </source>
</evidence>